<comment type="function">
    <text evidence="7">Dual specificity phosphatase able to dephosphorylate phosphotyrosine, phosphoserine and phosphothreonine residues, with a preference for phosphotyrosine as a substrate.</text>
</comment>
<accession>A0AAE0SLV9</accession>
<evidence type="ECO:0000256" key="1">
    <source>
        <dbReference type="ARBA" id="ARBA00008601"/>
    </source>
</evidence>
<feature type="domain" description="Tyrosine specific protein phosphatases" evidence="10">
    <location>
        <begin position="131"/>
        <end position="188"/>
    </location>
</feature>
<dbReference type="PRINTS" id="PR01908">
    <property type="entry name" value="ADSPHPHTASE"/>
</dbReference>
<dbReference type="PRINTS" id="PR01909">
    <property type="entry name" value="ADSPHPHTASEA"/>
</dbReference>
<comment type="catalytic activity">
    <reaction evidence="4 7">
        <text>O-phospho-L-seryl-[protein] + H2O = L-seryl-[protein] + phosphate</text>
        <dbReference type="Rhea" id="RHEA:20629"/>
        <dbReference type="Rhea" id="RHEA-COMP:9863"/>
        <dbReference type="Rhea" id="RHEA-COMP:11604"/>
        <dbReference type="ChEBI" id="CHEBI:15377"/>
        <dbReference type="ChEBI" id="CHEBI:29999"/>
        <dbReference type="ChEBI" id="CHEBI:43474"/>
        <dbReference type="ChEBI" id="CHEBI:83421"/>
        <dbReference type="EC" id="3.1.3.16"/>
    </reaction>
</comment>
<comment type="caution">
    <text evidence="11">The sequence shown here is derived from an EMBL/GenBank/DDBJ whole genome shotgun (WGS) entry which is preliminary data.</text>
</comment>
<evidence type="ECO:0000259" key="9">
    <source>
        <dbReference type="PROSITE" id="PS50054"/>
    </source>
</evidence>
<dbReference type="InterPro" id="IPR016130">
    <property type="entry name" value="Tyr_Pase_AS"/>
</dbReference>
<evidence type="ECO:0000256" key="5">
    <source>
        <dbReference type="ARBA" id="ARBA00048336"/>
    </source>
</evidence>
<dbReference type="InterPro" id="IPR020405">
    <property type="entry name" value="Atypical_DUSP_subfamA"/>
</dbReference>
<dbReference type="Pfam" id="PF00782">
    <property type="entry name" value="DSPc"/>
    <property type="match status" value="1"/>
</dbReference>
<dbReference type="InterPro" id="IPR020422">
    <property type="entry name" value="TYR_PHOSPHATASE_DUAL_dom"/>
</dbReference>
<keyword evidence="3 7" id="KW-0904">Protein phosphatase</keyword>
<protein>
    <recommendedName>
        <fullName evidence="7">Dual specificity protein phosphatase</fullName>
        <ecNumber evidence="7">3.1.3.16</ecNumber>
        <ecNumber evidence="7">3.1.3.48</ecNumber>
    </recommendedName>
</protein>
<dbReference type="SUPFAM" id="SSF52799">
    <property type="entry name" value="(Phosphotyrosine protein) phosphatases II"/>
    <property type="match status" value="1"/>
</dbReference>
<reference evidence="11" key="3">
    <citation type="submission" date="2023-05" db="EMBL/GenBank/DDBJ databases">
        <authorList>
            <person name="Smith C.H."/>
        </authorList>
    </citation>
    <scope>NUCLEOTIDE SEQUENCE</scope>
    <source>
        <strain evidence="11">CHS0354</strain>
        <tissue evidence="11">Mantle</tissue>
    </source>
</reference>
<dbReference type="EC" id="3.1.3.48" evidence="7"/>
<dbReference type="PROSITE" id="PS50056">
    <property type="entry name" value="TYR_PHOSPHATASE_2"/>
    <property type="match status" value="1"/>
</dbReference>
<dbReference type="EMBL" id="JAEAOA010002342">
    <property type="protein sequence ID" value="KAK3593950.1"/>
    <property type="molecule type" value="Genomic_DNA"/>
</dbReference>
<evidence type="ECO:0000256" key="7">
    <source>
        <dbReference type="RuleBase" id="RU366038"/>
    </source>
</evidence>
<evidence type="ECO:0000256" key="4">
    <source>
        <dbReference type="ARBA" id="ARBA00047761"/>
    </source>
</evidence>
<dbReference type="GO" id="GO:0005737">
    <property type="term" value="C:cytoplasm"/>
    <property type="evidence" value="ECO:0007669"/>
    <property type="project" value="TreeGrafter"/>
</dbReference>
<dbReference type="EC" id="3.1.3.16" evidence="7"/>
<evidence type="ECO:0000259" key="10">
    <source>
        <dbReference type="PROSITE" id="PS50056"/>
    </source>
</evidence>
<dbReference type="PROSITE" id="PS00383">
    <property type="entry name" value="TYR_PHOSPHATASE_1"/>
    <property type="match status" value="1"/>
</dbReference>
<dbReference type="InterPro" id="IPR000387">
    <property type="entry name" value="Tyr_Pase_dom"/>
</dbReference>
<dbReference type="GO" id="GO:0008138">
    <property type="term" value="F:protein tyrosine/serine/threonine phosphatase activity"/>
    <property type="evidence" value="ECO:0007669"/>
    <property type="project" value="UniProtKB-UniRule"/>
</dbReference>
<organism evidence="11 12">
    <name type="scientific">Potamilus streckersoni</name>
    <dbReference type="NCBI Taxonomy" id="2493646"/>
    <lineage>
        <taxon>Eukaryota</taxon>
        <taxon>Metazoa</taxon>
        <taxon>Spiralia</taxon>
        <taxon>Lophotrochozoa</taxon>
        <taxon>Mollusca</taxon>
        <taxon>Bivalvia</taxon>
        <taxon>Autobranchia</taxon>
        <taxon>Heteroconchia</taxon>
        <taxon>Palaeoheterodonta</taxon>
        <taxon>Unionida</taxon>
        <taxon>Unionoidea</taxon>
        <taxon>Unionidae</taxon>
        <taxon>Ambleminae</taxon>
        <taxon>Lampsilini</taxon>
        <taxon>Potamilus</taxon>
    </lineage>
</organism>
<evidence type="ECO:0000256" key="2">
    <source>
        <dbReference type="ARBA" id="ARBA00022801"/>
    </source>
</evidence>
<evidence type="ECO:0000256" key="3">
    <source>
        <dbReference type="ARBA" id="ARBA00022912"/>
    </source>
</evidence>
<proteinExistence type="inferred from homology"/>
<reference evidence="11" key="2">
    <citation type="journal article" date="2021" name="Genome Biol. Evol.">
        <title>Developing a high-quality reference genome for a parasitic bivalve with doubly uniparental inheritance (Bivalvia: Unionida).</title>
        <authorList>
            <person name="Smith C.H."/>
        </authorList>
    </citation>
    <scope>NUCLEOTIDE SEQUENCE</scope>
    <source>
        <strain evidence="11">CHS0354</strain>
        <tissue evidence="11">Mantle</tissue>
    </source>
</reference>
<keyword evidence="12" id="KW-1185">Reference proteome</keyword>
<feature type="domain" description="Tyrosine-protein phosphatase" evidence="9">
    <location>
        <begin position="60"/>
        <end position="209"/>
    </location>
</feature>
<evidence type="ECO:0000256" key="6">
    <source>
        <dbReference type="PIRSR" id="PIRSR620405-1"/>
    </source>
</evidence>
<gene>
    <name evidence="11" type="ORF">CHS0354_040684</name>
</gene>
<comment type="catalytic activity">
    <reaction evidence="5 7">
        <text>O-phospho-L-threonyl-[protein] + H2O = L-threonyl-[protein] + phosphate</text>
        <dbReference type="Rhea" id="RHEA:47004"/>
        <dbReference type="Rhea" id="RHEA-COMP:11060"/>
        <dbReference type="Rhea" id="RHEA-COMP:11605"/>
        <dbReference type="ChEBI" id="CHEBI:15377"/>
        <dbReference type="ChEBI" id="CHEBI:30013"/>
        <dbReference type="ChEBI" id="CHEBI:43474"/>
        <dbReference type="ChEBI" id="CHEBI:61977"/>
        <dbReference type="EC" id="3.1.3.16"/>
    </reaction>
</comment>
<feature type="region of interest" description="Disordered" evidence="8">
    <location>
        <begin position="1"/>
        <end position="33"/>
    </location>
</feature>
<dbReference type="AlphaFoldDB" id="A0AAE0SLV9"/>
<dbReference type="InterPro" id="IPR000340">
    <property type="entry name" value="Dual-sp_phosphatase_cat-dom"/>
</dbReference>
<dbReference type="InterPro" id="IPR029021">
    <property type="entry name" value="Prot-tyrosine_phosphatase-like"/>
</dbReference>
<dbReference type="GO" id="GO:0004725">
    <property type="term" value="F:protein tyrosine phosphatase activity"/>
    <property type="evidence" value="ECO:0007669"/>
    <property type="project" value="UniProtKB-EC"/>
</dbReference>
<dbReference type="GO" id="GO:0033549">
    <property type="term" value="F:MAP kinase phosphatase activity"/>
    <property type="evidence" value="ECO:0007669"/>
    <property type="project" value="TreeGrafter"/>
</dbReference>
<dbReference type="Proteomes" id="UP001195483">
    <property type="component" value="Unassembled WGS sequence"/>
</dbReference>
<dbReference type="CDD" id="cd14515">
    <property type="entry name" value="DUSP3-like"/>
    <property type="match status" value="1"/>
</dbReference>
<comment type="similarity">
    <text evidence="1 7">Belongs to the protein-tyrosine phosphatase family. Non-receptor class dual specificity subfamily.</text>
</comment>
<evidence type="ECO:0000313" key="11">
    <source>
        <dbReference type="EMBL" id="KAK3593950.1"/>
    </source>
</evidence>
<name>A0AAE0SLV9_9BIVA</name>
<keyword evidence="2 7" id="KW-0378">Hydrolase</keyword>
<dbReference type="GO" id="GO:0043409">
    <property type="term" value="P:negative regulation of MAPK cascade"/>
    <property type="evidence" value="ECO:0007669"/>
    <property type="project" value="TreeGrafter"/>
</dbReference>
<dbReference type="PROSITE" id="PS50054">
    <property type="entry name" value="TYR_PHOSPHATASE_DUAL"/>
    <property type="match status" value="1"/>
</dbReference>
<feature type="active site" description="Phosphocysteine intermediate" evidence="6">
    <location>
        <position position="154"/>
    </location>
</feature>
<dbReference type="Gene3D" id="3.90.190.10">
    <property type="entry name" value="Protein tyrosine phosphatase superfamily"/>
    <property type="match status" value="1"/>
</dbReference>
<dbReference type="SMART" id="SM00195">
    <property type="entry name" value="DSPc"/>
    <property type="match status" value="1"/>
</dbReference>
<evidence type="ECO:0000256" key="8">
    <source>
        <dbReference type="SAM" id="MobiDB-lite"/>
    </source>
</evidence>
<evidence type="ECO:0000313" key="12">
    <source>
        <dbReference type="Proteomes" id="UP001195483"/>
    </source>
</evidence>
<reference evidence="11" key="1">
    <citation type="journal article" date="2021" name="Genome Biol. Evol.">
        <title>A High-Quality Reference Genome for a Parasitic Bivalve with Doubly Uniparental Inheritance (Bivalvia: Unionida).</title>
        <authorList>
            <person name="Smith C.H."/>
        </authorList>
    </citation>
    <scope>NUCLEOTIDE SEQUENCE</scope>
    <source>
        <strain evidence="11">CHS0354</strain>
    </source>
</reference>
<dbReference type="PANTHER" id="PTHR45682">
    <property type="entry name" value="AGAP008228-PA"/>
    <property type="match status" value="1"/>
</dbReference>
<sequence length="214" mass="23849">MTEFELAKAMGDDDPEDDCSMATGRTKPRLDTDDQPCTIEELFQIITAPSGGLTMLPNDAYNEIFPNIYLGEESIALDRIGLRNLGITHILNCALGKDDYHVNSNHVMYRPVSIKFMGIEADDMCTFNLIPWFKKAADFIEEAVSGGGKVMVHCVQGVSRSAAILIAYLMLKQKMTVQQAVRSVRAKREICPNDGFLQQLCNLNEKLIKKGHFS</sequence>
<comment type="catalytic activity">
    <reaction evidence="7">
        <text>O-phospho-L-tyrosyl-[protein] + H2O = L-tyrosyl-[protein] + phosphate</text>
        <dbReference type="Rhea" id="RHEA:10684"/>
        <dbReference type="Rhea" id="RHEA-COMP:10136"/>
        <dbReference type="Rhea" id="RHEA-COMP:20101"/>
        <dbReference type="ChEBI" id="CHEBI:15377"/>
        <dbReference type="ChEBI" id="CHEBI:43474"/>
        <dbReference type="ChEBI" id="CHEBI:46858"/>
        <dbReference type="ChEBI" id="CHEBI:61978"/>
        <dbReference type="EC" id="3.1.3.48"/>
    </reaction>
</comment>
<dbReference type="GO" id="GO:0004722">
    <property type="term" value="F:protein serine/threonine phosphatase activity"/>
    <property type="evidence" value="ECO:0007669"/>
    <property type="project" value="UniProtKB-EC"/>
</dbReference>
<dbReference type="PANTHER" id="PTHR45682:SF1">
    <property type="entry name" value="DUAL SPECIFICITY PROTEIN PHOSPHATASE 3"/>
    <property type="match status" value="1"/>
</dbReference>